<feature type="compositionally biased region" description="Polar residues" evidence="2">
    <location>
        <begin position="385"/>
        <end position="394"/>
    </location>
</feature>
<evidence type="ECO:0000256" key="1">
    <source>
        <dbReference type="PROSITE-ProRule" id="PRU00723"/>
    </source>
</evidence>
<feature type="compositionally biased region" description="Low complexity" evidence="2">
    <location>
        <begin position="87"/>
        <end position="103"/>
    </location>
</feature>
<feature type="compositionally biased region" description="Basic and acidic residues" evidence="2">
    <location>
        <begin position="525"/>
        <end position="541"/>
    </location>
</feature>
<dbReference type="RefSeq" id="XP_035323164.1">
    <property type="nucleotide sequence ID" value="XM_035467152.1"/>
</dbReference>
<feature type="compositionally biased region" description="Polar residues" evidence="2">
    <location>
        <begin position="797"/>
        <end position="819"/>
    </location>
</feature>
<feature type="compositionally biased region" description="Low complexity" evidence="2">
    <location>
        <begin position="24"/>
        <end position="35"/>
    </location>
</feature>
<feature type="zinc finger region" description="C3H1-type" evidence="1">
    <location>
        <begin position="901"/>
        <end position="929"/>
    </location>
</feature>
<feature type="compositionally biased region" description="Polar residues" evidence="2">
    <location>
        <begin position="240"/>
        <end position="268"/>
    </location>
</feature>
<feature type="compositionally biased region" description="Basic and acidic residues" evidence="2">
    <location>
        <begin position="332"/>
        <end position="354"/>
    </location>
</feature>
<feature type="compositionally biased region" description="Basic and acidic residues" evidence="2">
    <location>
        <begin position="289"/>
        <end position="298"/>
    </location>
</feature>
<keyword evidence="5" id="KW-1185">Reference proteome</keyword>
<keyword evidence="1" id="KW-0479">Metal-binding</keyword>
<feature type="compositionally biased region" description="Polar residues" evidence="2">
    <location>
        <begin position="144"/>
        <end position="170"/>
    </location>
</feature>
<keyword evidence="1" id="KW-0863">Zinc-finger</keyword>
<feature type="region of interest" description="Disordered" evidence="2">
    <location>
        <begin position="639"/>
        <end position="823"/>
    </location>
</feature>
<accession>A0A9P4YXW1</accession>
<feature type="region of interest" description="Disordered" evidence="2">
    <location>
        <begin position="1"/>
        <end position="199"/>
    </location>
</feature>
<feature type="compositionally biased region" description="Polar residues" evidence="2">
    <location>
        <begin position="37"/>
        <end position="59"/>
    </location>
</feature>
<dbReference type="GeneID" id="55971406"/>
<feature type="compositionally biased region" description="Basic and acidic residues" evidence="2">
    <location>
        <begin position="581"/>
        <end position="603"/>
    </location>
</feature>
<evidence type="ECO:0000313" key="5">
    <source>
        <dbReference type="Proteomes" id="UP000749293"/>
    </source>
</evidence>
<feature type="compositionally biased region" description="Polar residues" evidence="2">
    <location>
        <begin position="476"/>
        <end position="485"/>
    </location>
</feature>
<feature type="compositionally biased region" description="Acidic residues" evidence="2">
    <location>
        <begin position="117"/>
        <end position="132"/>
    </location>
</feature>
<feature type="compositionally biased region" description="Acidic residues" evidence="2">
    <location>
        <begin position="457"/>
        <end position="470"/>
    </location>
</feature>
<feature type="compositionally biased region" description="Polar residues" evidence="2">
    <location>
        <begin position="558"/>
        <end position="578"/>
    </location>
</feature>
<feature type="compositionally biased region" description="Basic and acidic residues" evidence="2">
    <location>
        <begin position="714"/>
        <end position="727"/>
    </location>
</feature>
<reference evidence="4" key="1">
    <citation type="submission" date="2020-03" db="EMBL/GenBank/DDBJ databases">
        <title>Site-based positive gene gene selection in Geosmithia morbida across the United States reveals a broad range of putative effectors and factors for local host and environmental adapation.</title>
        <authorList>
            <person name="Onufrak A."/>
            <person name="Murdoch R.W."/>
            <person name="Gazis R."/>
            <person name="Huff M."/>
            <person name="Staton M."/>
            <person name="Klingeman W."/>
            <person name="Hadziabdic D."/>
        </authorList>
    </citation>
    <scope>NUCLEOTIDE SEQUENCE</scope>
    <source>
        <strain evidence="4">1262</strain>
    </source>
</reference>
<organism evidence="4 5">
    <name type="scientific">Geosmithia morbida</name>
    <dbReference type="NCBI Taxonomy" id="1094350"/>
    <lineage>
        <taxon>Eukaryota</taxon>
        <taxon>Fungi</taxon>
        <taxon>Dikarya</taxon>
        <taxon>Ascomycota</taxon>
        <taxon>Pezizomycotina</taxon>
        <taxon>Sordariomycetes</taxon>
        <taxon>Hypocreomycetidae</taxon>
        <taxon>Hypocreales</taxon>
        <taxon>Bionectriaceae</taxon>
        <taxon>Geosmithia</taxon>
    </lineage>
</organism>
<dbReference type="PROSITE" id="PS50103">
    <property type="entry name" value="ZF_C3H1"/>
    <property type="match status" value="1"/>
</dbReference>
<feature type="region of interest" description="Disordered" evidence="2">
    <location>
        <begin position="841"/>
        <end position="864"/>
    </location>
</feature>
<feature type="compositionally biased region" description="Low complexity" evidence="2">
    <location>
        <begin position="734"/>
        <end position="744"/>
    </location>
</feature>
<dbReference type="EMBL" id="JAANYQ010000004">
    <property type="protein sequence ID" value="KAF4124512.1"/>
    <property type="molecule type" value="Genomic_DNA"/>
</dbReference>
<protein>
    <recommendedName>
        <fullName evidence="3">C3H1-type domain-containing protein</fullName>
    </recommendedName>
</protein>
<feature type="compositionally biased region" description="Acidic residues" evidence="2">
    <location>
        <begin position="656"/>
        <end position="666"/>
    </location>
</feature>
<keyword evidence="1" id="KW-0862">Zinc</keyword>
<evidence type="ECO:0000256" key="2">
    <source>
        <dbReference type="SAM" id="MobiDB-lite"/>
    </source>
</evidence>
<evidence type="ECO:0000259" key="3">
    <source>
        <dbReference type="PROSITE" id="PS50103"/>
    </source>
</evidence>
<evidence type="ECO:0000313" key="4">
    <source>
        <dbReference type="EMBL" id="KAF4124512.1"/>
    </source>
</evidence>
<name>A0A9P4YXW1_9HYPO</name>
<feature type="region of interest" description="Disordered" evidence="2">
    <location>
        <begin position="240"/>
        <end position="617"/>
    </location>
</feature>
<dbReference type="OrthoDB" id="1922977at2759"/>
<proteinExistence type="predicted"/>
<feature type="compositionally biased region" description="Low complexity" evidence="2">
    <location>
        <begin position="309"/>
        <end position="324"/>
    </location>
</feature>
<dbReference type="AlphaFoldDB" id="A0A9P4YXW1"/>
<dbReference type="GO" id="GO:0008270">
    <property type="term" value="F:zinc ion binding"/>
    <property type="evidence" value="ECO:0007669"/>
    <property type="project" value="UniProtKB-KW"/>
</dbReference>
<sequence>MSQHGYTHGPPEGRYHPQTTSNLPYPAYNAVPYYPSDAQTSSPFSHKNAPQQTFDNSGSVIPGLGLGFSNTGSAPAGWHQSWNSPSAAPGVHHQPPGAAPHGPRNIAHSVQAPEKNEEAEEGEVSEGEMEDIYEPKYSDEDTTTAHQNSSFGTIVTQETEGVSRNASPGTSQPSTAADSQPPPQPAAQDKSLAQARKQAQDAILRLWPLNVRFQDYINEGIDAPILQGLFRDVGLDPQATSTRSAPITDLPATTQPNAGQPPRKSQPSEMHKEAAVSVEEPTSRPVKNPAEERKDRIARLLAAKGTKQSAAASPDPTTQTSAAPSPTPPKLQSEKSKLLQEKMEALKRAREARTQKPVPGGGKEQHGENSSQNQDHKQPVKTAAISPSQDQAQVPQKPPEAQLPSFITGLALDAKPTPPTTNPQKRPVASDFIDTPGSPFKRPFGQNRKPAPFLIDVSDDDDDEAMDLDSPEQRPASVNRQNSTTNPPPSRGAYNTDDVRPVRSRSSPVVTTPVSLGGRINLESMNKEIEAMKRKIAEAEAKKKRKPSLRSSPATDRASASVTPSQGSEYGEASSQSPIDEAPRRLPKVAERRQRSDNKEASRSRSRAASERLPIIEAHRREQLLKLQTLQSQVKKMEQEIQESLQEEEKLRSEVIDESFSGDDETHELSGQASGTFLKPTKEDNAQGDAPAPAGMLEDGQQRPMESVTMGLHEPVERAKDDNKEDASANITGPSPSAAAPEEPQQTKQTTSDDEGSDGYEPPEAMSSTSSEDGDDKPGSEPSTTKGSHFLGESDSETQVVSATSPITKPISTGQQDSKPGSPREVVWDILPLEPAHRLTREQDQVQPKANEAPAPPAPSSTKFVPYETPLRYFRAYRFHPKFQQEVPGGLRSLTYSNKIDVNKELCPDDLAGVTCPRGSRCNYQHIESIQAPDDQVLLQLGAYGGYEGEREQEYIQGLRKLLTDFRSRKIKDFATISQGIIDYRAQFHKDPSKILPLGDVSI</sequence>
<dbReference type="Proteomes" id="UP000749293">
    <property type="component" value="Unassembled WGS sequence"/>
</dbReference>
<comment type="caution">
    <text evidence="4">The sequence shown here is derived from an EMBL/GenBank/DDBJ whole genome shotgun (WGS) entry which is preliminary data.</text>
</comment>
<gene>
    <name evidence="4" type="ORF">GMORB2_5178</name>
</gene>
<feature type="compositionally biased region" description="Low complexity" evidence="2">
    <location>
        <begin position="504"/>
        <end position="515"/>
    </location>
</feature>
<feature type="domain" description="C3H1-type" evidence="3">
    <location>
        <begin position="901"/>
        <end position="929"/>
    </location>
</feature>
<dbReference type="InterPro" id="IPR000571">
    <property type="entry name" value="Znf_CCCH"/>
</dbReference>